<dbReference type="AlphaFoldDB" id="A0A225W9J3"/>
<gene>
    <name evidence="2" type="ORF">PHMEG_00012300</name>
</gene>
<sequence>MERDNNTPERVRLTLMFANQFLGRALAHLLVDSPHWWRDFNEAVRAVDYHSPDWQAALNGLALRLASSTPSPSTEPQQGPYSRTHAAQPRRGPATRTPIMPEYIRRQIPHDDDGREPCLRFLAGGMCYGGSTERCAHHRRTHRWNGRLPRDLQEFIDRNYGHDRRQHSRNHRA</sequence>
<accession>A0A225W9J3</accession>
<evidence type="ECO:0000313" key="3">
    <source>
        <dbReference type="Proteomes" id="UP000198211"/>
    </source>
</evidence>
<reference evidence="3" key="1">
    <citation type="submission" date="2017-03" db="EMBL/GenBank/DDBJ databases">
        <title>Phytopthora megakarya and P. palmivora, two closely related causual agents of cacao black pod achieved similar genome size and gene model numbers by different mechanisms.</title>
        <authorList>
            <person name="Ali S."/>
            <person name="Shao J."/>
            <person name="Larry D.J."/>
            <person name="Kronmiller B."/>
            <person name="Shen D."/>
            <person name="Strem M.D."/>
            <person name="Melnick R.L."/>
            <person name="Guiltinan M.J."/>
            <person name="Tyler B.M."/>
            <person name="Meinhardt L.W."/>
            <person name="Bailey B.A."/>
        </authorList>
    </citation>
    <scope>NUCLEOTIDE SEQUENCE [LARGE SCALE GENOMIC DNA]</scope>
    <source>
        <strain evidence="3">zdho120</strain>
    </source>
</reference>
<evidence type="ECO:0000313" key="2">
    <source>
        <dbReference type="EMBL" id="OWZ14252.1"/>
    </source>
</evidence>
<dbReference type="OrthoDB" id="125408at2759"/>
<dbReference type="EMBL" id="NBNE01001381">
    <property type="protein sequence ID" value="OWZ14252.1"/>
    <property type="molecule type" value="Genomic_DNA"/>
</dbReference>
<dbReference type="Proteomes" id="UP000198211">
    <property type="component" value="Unassembled WGS sequence"/>
</dbReference>
<comment type="caution">
    <text evidence="2">The sequence shown here is derived from an EMBL/GenBank/DDBJ whole genome shotgun (WGS) entry which is preliminary data.</text>
</comment>
<keyword evidence="3" id="KW-1185">Reference proteome</keyword>
<proteinExistence type="predicted"/>
<name>A0A225W9J3_9STRA</name>
<organism evidence="2 3">
    <name type="scientific">Phytophthora megakarya</name>
    <dbReference type="NCBI Taxonomy" id="4795"/>
    <lineage>
        <taxon>Eukaryota</taxon>
        <taxon>Sar</taxon>
        <taxon>Stramenopiles</taxon>
        <taxon>Oomycota</taxon>
        <taxon>Peronosporomycetes</taxon>
        <taxon>Peronosporales</taxon>
        <taxon>Peronosporaceae</taxon>
        <taxon>Phytophthora</taxon>
    </lineage>
</organism>
<evidence type="ECO:0000256" key="1">
    <source>
        <dbReference type="SAM" id="MobiDB-lite"/>
    </source>
</evidence>
<evidence type="ECO:0008006" key="4">
    <source>
        <dbReference type="Google" id="ProtNLM"/>
    </source>
</evidence>
<feature type="region of interest" description="Disordered" evidence="1">
    <location>
        <begin position="66"/>
        <end position="96"/>
    </location>
</feature>
<protein>
    <recommendedName>
        <fullName evidence="4">C3H1-type domain-containing protein</fullName>
    </recommendedName>
</protein>